<dbReference type="InterPro" id="IPR054347">
    <property type="entry name" value="TOTE_primase"/>
</dbReference>
<keyword evidence="3" id="KW-1185">Reference proteome</keyword>
<organism evidence="2 3">
    <name type="scientific">Secundilactobacillus paracollinoides</name>
    <dbReference type="NCBI Taxonomy" id="240427"/>
    <lineage>
        <taxon>Bacteria</taxon>
        <taxon>Bacillati</taxon>
        <taxon>Bacillota</taxon>
        <taxon>Bacilli</taxon>
        <taxon>Lactobacillales</taxon>
        <taxon>Lactobacillaceae</taxon>
        <taxon>Secundilactobacillus</taxon>
    </lineage>
</organism>
<reference evidence="2 3" key="1">
    <citation type="submission" date="2016-03" db="EMBL/GenBank/DDBJ databases">
        <title>Pediococcus and Lactobacillus from brewery environment - whole genome sequencing and assembly.</title>
        <authorList>
            <person name="Behr J."/>
            <person name="Geissler A.J."/>
            <person name="Vogel R.F."/>
        </authorList>
    </citation>
    <scope>NUCLEOTIDE SEQUENCE [LARGE SCALE GENOMIC DNA]</scope>
    <source>
        <strain evidence="2 3">TMW 1.1995</strain>
    </source>
</reference>
<gene>
    <name evidence="2" type="ORF">AYR63_04335</name>
</gene>
<proteinExistence type="predicted"/>
<dbReference type="STRING" id="240427.AYR62_13105"/>
<dbReference type="KEGG" id="lpd:AYR62_13105"/>
<protein>
    <recommendedName>
        <fullName evidence="1">TOTE conflict system primase domain-containing protein</fullName>
    </recommendedName>
</protein>
<sequence>MAKQFYIDERGRQFCLTSIAVDRNTKSKLAVYTVDDDSQVWAEPLDQFRARFHAKKSAKITVQTEPNTKLQTNTHLTTTQKIALYRQRFNARQDVYADRYFNKKLQKNVYSPKTGFYSNGQKDYKHPWPLTDAVIKAHLKGEAFIGLYPMLKDDTTNFLVIDIDKHNWQSISQSILKVCHKYDLPVAMERSQSGNGSHLWFFFSEPILAETARKLGMYVLREAMTTDPDISFEAFDRLFPSQDVLSRKGFGNLIAAPLQYKAMKDNDGSLFIDEKFNAYADQWQFLAQIGTLTGEQVSATLGKLTHLNYCITIYRRLKKDSALFAVTNCTLIKRNSPLSRSMPLSGRPPLLIPISFKNKRIG</sequence>
<dbReference type="Proteomes" id="UP000093267">
    <property type="component" value="Chromosome"/>
</dbReference>
<name>A0A1B2IWI4_9LACO</name>
<dbReference type="Pfam" id="PF22548">
    <property type="entry name" value="AEP-TOTE"/>
    <property type="match status" value="1"/>
</dbReference>
<dbReference type="RefSeq" id="WP_065901769.1">
    <property type="nucleotide sequence ID" value="NZ_CP014912.1"/>
</dbReference>
<dbReference type="AlphaFoldDB" id="A0A1B2IWI4"/>
<feature type="domain" description="TOTE conflict system primase" evidence="1">
    <location>
        <begin position="80"/>
        <end position="298"/>
    </location>
</feature>
<dbReference type="EMBL" id="CP014924">
    <property type="protein sequence ID" value="ANZ66436.1"/>
    <property type="molecule type" value="Genomic_DNA"/>
</dbReference>
<evidence type="ECO:0000259" key="1">
    <source>
        <dbReference type="Pfam" id="PF22548"/>
    </source>
</evidence>
<accession>A0A1B2IWI4</accession>
<evidence type="ECO:0000313" key="2">
    <source>
        <dbReference type="EMBL" id="ANZ66436.1"/>
    </source>
</evidence>
<evidence type="ECO:0000313" key="3">
    <source>
        <dbReference type="Proteomes" id="UP000093267"/>
    </source>
</evidence>